<reference evidence="5" key="1">
    <citation type="submission" date="2016-01" db="EMBL/GenBank/DDBJ databases">
        <title>Draft genome sequence of Thermodesulfovibrio aggregans strain TGE-P1.</title>
        <authorList>
            <person name="Sekiguchi Y."/>
            <person name="Ohashi A."/>
            <person name="Matsuura N."/>
            <person name="Tourlousse M.D."/>
        </authorList>
    </citation>
    <scope>NUCLEOTIDE SEQUENCE [LARGE SCALE GENOMIC DNA]</scope>
    <source>
        <strain evidence="5">TGE-P1</strain>
    </source>
</reference>
<proteinExistence type="predicted"/>
<comment type="caution">
    <text evidence="4">The sequence shown here is derived from an EMBL/GenBank/DDBJ whole genome shotgun (WGS) entry which is preliminary data.</text>
</comment>
<dbReference type="OrthoDB" id="9795058at2"/>
<dbReference type="PANTHER" id="PTHR39082">
    <property type="entry name" value="PHOSPHOLIPASE C-BETA-2-RELATED"/>
    <property type="match status" value="1"/>
</dbReference>
<evidence type="ECO:0000313" key="5">
    <source>
        <dbReference type="Proteomes" id="UP000054976"/>
    </source>
</evidence>
<protein>
    <submittedName>
        <fullName evidence="4">Uncharacterized protein</fullName>
    </submittedName>
</protein>
<dbReference type="Proteomes" id="UP000054976">
    <property type="component" value="Unassembled WGS sequence"/>
</dbReference>
<feature type="domain" description="CT398-like coiled coil hairpin" evidence="3">
    <location>
        <begin position="11"/>
        <end position="185"/>
    </location>
</feature>
<keyword evidence="1" id="KW-0175">Coiled coil</keyword>
<evidence type="ECO:0000259" key="2">
    <source>
        <dbReference type="Pfam" id="PF02591"/>
    </source>
</evidence>
<feature type="coiled-coil region" evidence="1">
    <location>
        <begin position="32"/>
        <end position="170"/>
    </location>
</feature>
<gene>
    <name evidence="4" type="ORF">TAGGR_1203</name>
</gene>
<feature type="domain" description="C4-type zinc ribbon" evidence="2">
    <location>
        <begin position="198"/>
        <end position="230"/>
    </location>
</feature>
<evidence type="ECO:0000313" key="4">
    <source>
        <dbReference type="EMBL" id="GAQ94033.1"/>
    </source>
</evidence>
<sequence length="246" mass="29330">MREVLDTLIKLQEIDSSILSLKQTLEIIPIEIKNFEKKMDEIDKQFENENKKVINLEKKRKEKELEIEDINEKINKLKEKTSQVKTNKEYQALLKEIETIQESLKKEEENLLLILYDLDEAKKVLKGIKGDIDKKKKEIEDKKKELENQINIITQQIDEYKKERRQIISKLPSEFYEEYMELMKKHKGLAVAQVKNSVCQGCFLHIPPQLYVEIKLNQSIYHCPQCGRFLYYKPEEKLEQTQVQTK</sequence>
<dbReference type="InterPro" id="IPR056003">
    <property type="entry name" value="CT398_CC_hairpin"/>
</dbReference>
<dbReference type="STRING" id="86166.TAGGR_1203"/>
<keyword evidence="5" id="KW-1185">Reference proteome</keyword>
<dbReference type="Pfam" id="PF02591">
    <property type="entry name" value="Zn_ribbon_9"/>
    <property type="match status" value="1"/>
</dbReference>
<dbReference type="EMBL" id="BCNO01000001">
    <property type="protein sequence ID" value="GAQ94033.1"/>
    <property type="molecule type" value="Genomic_DNA"/>
</dbReference>
<dbReference type="InterPro" id="IPR052376">
    <property type="entry name" value="Oxidative_Scav/Glycosyltrans"/>
</dbReference>
<dbReference type="AlphaFoldDB" id="A0A0U9HTG3"/>
<dbReference type="Pfam" id="PF24481">
    <property type="entry name" value="CT398_CC"/>
    <property type="match status" value="1"/>
</dbReference>
<dbReference type="RefSeq" id="WP_059175517.1">
    <property type="nucleotide sequence ID" value="NZ_BCNO01000001.1"/>
</dbReference>
<evidence type="ECO:0000256" key="1">
    <source>
        <dbReference type="SAM" id="Coils"/>
    </source>
</evidence>
<dbReference type="InterPro" id="IPR003743">
    <property type="entry name" value="Zf-RING_7"/>
</dbReference>
<name>A0A0U9HTG3_9BACT</name>
<dbReference type="Gene3D" id="1.10.287.1490">
    <property type="match status" value="1"/>
</dbReference>
<dbReference type="PANTHER" id="PTHR39082:SF1">
    <property type="entry name" value="SCAVENGER RECEPTOR CLASS A MEMBER 3"/>
    <property type="match status" value="1"/>
</dbReference>
<accession>A0A0U9HTG3</accession>
<organism evidence="4 5">
    <name type="scientific">Thermodesulfovibrio aggregans</name>
    <dbReference type="NCBI Taxonomy" id="86166"/>
    <lineage>
        <taxon>Bacteria</taxon>
        <taxon>Pseudomonadati</taxon>
        <taxon>Nitrospirota</taxon>
        <taxon>Thermodesulfovibrionia</taxon>
        <taxon>Thermodesulfovibrionales</taxon>
        <taxon>Thermodesulfovibrionaceae</taxon>
        <taxon>Thermodesulfovibrio</taxon>
    </lineage>
</organism>
<evidence type="ECO:0000259" key="3">
    <source>
        <dbReference type="Pfam" id="PF24481"/>
    </source>
</evidence>